<accession>A0A7W7ZYV2</accession>
<gene>
    <name evidence="1" type="ORF">HNR40_001261</name>
</gene>
<dbReference type="RefSeq" id="WP_184958965.1">
    <property type="nucleotide sequence ID" value="NZ_JACHIN010000001.1"/>
</dbReference>
<organism evidence="1 2">
    <name type="scientific">Nonomuraea endophytica</name>
    <dbReference type="NCBI Taxonomy" id="714136"/>
    <lineage>
        <taxon>Bacteria</taxon>
        <taxon>Bacillati</taxon>
        <taxon>Actinomycetota</taxon>
        <taxon>Actinomycetes</taxon>
        <taxon>Streptosporangiales</taxon>
        <taxon>Streptosporangiaceae</taxon>
        <taxon>Nonomuraea</taxon>
    </lineage>
</organism>
<dbReference type="EMBL" id="JACHIN010000001">
    <property type="protein sequence ID" value="MBB5075815.1"/>
    <property type="molecule type" value="Genomic_DNA"/>
</dbReference>
<evidence type="ECO:0000313" key="2">
    <source>
        <dbReference type="Proteomes" id="UP000568380"/>
    </source>
</evidence>
<evidence type="ECO:0000313" key="1">
    <source>
        <dbReference type="EMBL" id="MBB5075815.1"/>
    </source>
</evidence>
<protein>
    <submittedName>
        <fullName evidence="1">Uncharacterized protein</fullName>
    </submittedName>
</protein>
<dbReference type="AlphaFoldDB" id="A0A7W7ZYV2"/>
<dbReference type="Proteomes" id="UP000568380">
    <property type="component" value="Unassembled WGS sequence"/>
</dbReference>
<name>A0A7W7ZYV2_9ACTN</name>
<reference evidence="1 2" key="1">
    <citation type="submission" date="2020-08" db="EMBL/GenBank/DDBJ databases">
        <title>Genomic Encyclopedia of Type Strains, Phase IV (KMG-IV): sequencing the most valuable type-strain genomes for metagenomic binning, comparative biology and taxonomic classification.</title>
        <authorList>
            <person name="Goeker M."/>
        </authorList>
    </citation>
    <scope>NUCLEOTIDE SEQUENCE [LARGE SCALE GENOMIC DNA]</scope>
    <source>
        <strain evidence="1 2">DSM 45385</strain>
    </source>
</reference>
<proteinExistence type="predicted"/>
<comment type="caution">
    <text evidence="1">The sequence shown here is derived from an EMBL/GenBank/DDBJ whole genome shotgun (WGS) entry which is preliminary data.</text>
</comment>
<sequence>MAFIDVSQETKEMVAFAARMAGISEGEIVRRLITDFSEGEDAASPRVEGEGIRIYADYAGHRTRARFIAPARVEIVDGPLEGKSYKSPTGAARAVVRHYQPEVNDSRNGWMFWAIDNGGGPRVWLQTVRPE</sequence>
<keyword evidence="2" id="KW-1185">Reference proteome</keyword>